<evidence type="ECO:0000256" key="2">
    <source>
        <dbReference type="SAM" id="Phobius"/>
    </source>
</evidence>
<feature type="transmembrane region" description="Helical" evidence="2">
    <location>
        <begin position="95"/>
        <end position="115"/>
    </location>
</feature>
<protein>
    <recommendedName>
        <fullName evidence="4">Zinc-finger domain-containing protein</fullName>
    </recommendedName>
</protein>
<feature type="compositionally biased region" description="Polar residues" evidence="1">
    <location>
        <begin position="131"/>
        <end position="163"/>
    </location>
</feature>
<organism evidence="3">
    <name type="scientific">marine metagenome</name>
    <dbReference type="NCBI Taxonomy" id="408172"/>
    <lineage>
        <taxon>unclassified sequences</taxon>
        <taxon>metagenomes</taxon>
        <taxon>ecological metagenomes</taxon>
    </lineage>
</organism>
<feature type="region of interest" description="Disordered" evidence="1">
    <location>
        <begin position="131"/>
        <end position="179"/>
    </location>
</feature>
<evidence type="ECO:0000256" key="1">
    <source>
        <dbReference type="SAM" id="MobiDB-lite"/>
    </source>
</evidence>
<proteinExistence type="predicted"/>
<evidence type="ECO:0008006" key="4">
    <source>
        <dbReference type="Google" id="ProtNLM"/>
    </source>
</evidence>
<keyword evidence="2" id="KW-0472">Membrane</keyword>
<reference evidence="3" key="1">
    <citation type="submission" date="2018-05" db="EMBL/GenBank/DDBJ databases">
        <authorList>
            <person name="Lanie J.A."/>
            <person name="Ng W.-L."/>
            <person name="Kazmierczak K.M."/>
            <person name="Andrzejewski T.M."/>
            <person name="Davidsen T.M."/>
            <person name="Wayne K.J."/>
            <person name="Tettelin H."/>
            <person name="Glass J.I."/>
            <person name="Rusch D."/>
            <person name="Podicherti R."/>
            <person name="Tsui H.-C.T."/>
            <person name="Winkler M.E."/>
        </authorList>
    </citation>
    <scope>NUCLEOTIDE SEQUENCE</scope>
</reference>
<name>A0A381ZAZ9_9ZZZZ</name>
<sequence length="179" mass="20216">MNCYDFELNISAYIEGELKQVVRENFINHKETCDNCFEKLSDISKLMENMLNISNVKTSSQFDQVLRERIIEIDNKGPSVWQRFLLFKPLGFEPIPALGFAMALVMVIGASFLLLNQDGLPNVDFEKLSTQSQQKTTNQFKPSVITPTKNLPSMADSDTSGKSNPKHLENRIQLVGGNK</sequence>
<evidence type="ECO:0000313" key="3">
    <source>
        <dbReference type="EMBL" id="SVA85957.1"/>
    </source>
</evidence>
<accession>A0A381ZAZ9</accession>
<keyword evidence="2" id="KW-0812">Transmembrane</keyword>
<keyword evidence="2" id="KW-1133">Transmembrane helix</keyword>
<gene>
    <name evidence="3" type="ORF">METZ01_LOCUS138811</name>
</gene>
<dbReference type="AlphaFoldDB" id="A0A381ZAZ9"/>
<dbReference type="EMBL" id="UINC01020477">
    <property type="protein sequence ID" value="SVA85957.1"/>
    <property type="molecule type" value="Genomic_DNA"/>
</dbReference>